<feature type="domain" description="PRC-barrel" evidence="2">
    <location>
        <begin position="17"/>
        <end position="77"/>
    </location>
</feature>
<dbReference type="Gene3D" id="3.90.50.10">
    <property type="entry name" value="Photosynthetic Reaction Center, subunit H, domain 2"/>
    <property type="match status" value="1"/>
</dbReference>
<dbReference type="InterPro" id="IPR011033">
    <property type="entry name" value="PRC_barrel-like_sf"/>
</dbReference>
<dbReference type="InterPro" id="IPR027275">
    <property type="entry name" value="PRC-brl_dom"/>
</dbReference>
<proteinExistence type="predicted"/>
<reference evidence="3 4" key="1">
    <citation type="submission" date="2022-03" db="EMBL/GenBank/DDBJ databases">
        <title>Sinomonas sp. isolated from a soil.</title>
        <authorList>
            <person name="Han J."/>
            <person name="Kim D.-U."/>
        </authorList>
    </citation>
    <scope>NUCLEOTIDE SEQUENCE [LARGE SCALE GENOMIC DNA]</scope>
    <source>
        <strain evidence="3 4">5-5</strain>
    </source>
</reference>
<gene>
    <name evidence="3" type="ORF">L0M17_02825</name>
</gene>
<evidence type="ECO:0000313" key="4">
    <source>
        <dbReference type="Proteomes" id="UP001202922"/>
    </source>
</evidence>
<feature type="region of interest" description="Disordered" evidence="1">
    <location>
        <begin position="107"/>
        <end position="179"/>
    </location>
</feature>
<name>A0ABS9TWZ6_9MICC</name>
<dbReference type="SUPFAM" id="SSF50346">
    <property type="entry name" value="PRC-barrel domain"/>
    <property type="match status" value="1"/>
</dbReference>
<evidence type="ECO:0000256" key="1">
    <source>
        <dbReference type="SAM" id="MobiDB-lite"/>
    </source>
</evidence>
<dbReference type="Proteomes" id="UP001202922">
    <property type="component" value="Unassembled WGS sequence"/>
</dbReference>
<dbReference type="InterPro" id="IPR014747">
    <property type="entry name" value="Bac_photo_RC_H_C"/>
</dbReference>
<dbReference type="Pfam" id="PF05239">
    <property type="entry name" value="PRC"/>
    <property type="match status" value="1"/>
</dbReference>
<comment type="caution">
    <text evidence="3">The sequence shown here is derived from an EMBL/GenBank/DDBJ whole genome shotgun (WGS) entry which is preliminary data.</text>
</comment>
<dbReference type="EMBL" id="JAKZBV010000001">
    <property type="protein sequence ID" value="MCH6468928.1"/>
    <property type="molecule type" value="Genomic_DNA"/>
</dbReference>
<keyword evidence="4" id="KW-1185">Reference proteome</keyword>
<organism evidence="3 4">
    <name type="scientific">Sinomonas terrae</name>
    <dbReference type="NCBI Taxonomy" id="2908838"/>
    <lineage>
        <taxon>Bacteria</taxon>
        <taxon>Bacillati</taxon>
        <taxon>Actinomycetota</taxon>
        <taxon>Actinomycetes</taxon>
        <taxon>Micrococcales</taxon>
        <taxon>Micrococcaceae</taxon>
        <taxon>Sinomonas</taxon>
    </lineage>
</organism>
<sequence>MFTNDQIDSLTDKSGNVVTPDGEKIGGIGHFYLDDETGEANWLTVKTGLFGTHESFVPLDEARLQDDDLVVPYSKDQVKDAPHIDPDNRLEQDEEDRLYDYYRGLGWTGRGPDAGERPITDAATTATGYAATGGGGSGYEAAAAQRQEMGRRETEGSRLRRYVRTETRPDEARAETRPD</sequence>
<accession>A0ABS9TWZ6</accession>
<feature type="compositionally biased region" description="Basic and acidic residues" evidence="1">
    <location>
        <begin position="148"/>
        <end position="179"/>
    </location>
</feature>
<protein>
    <submittedName>
        <fullName evidence="3">PRC-barrel domain-containing protein</fullName>
    </submittedName>
</protein>
<dbReference type="RefSeq" id="WP_241051013.1">
    <property type="nucleotide sequence ID" value="NZ_JAKZBV010000001.1"/>
</dbReference>
<evidence type="ECO:0000313" key="3">
    <source>
        <dbReference type="EMBL" id="MCH6468928.1"/>
    </source>
</evidence>
<evidence type="ECO:0000259" key="2">
    <source>
        <dbReference type="Pfam" id="PF05239"/>
    </source>
</evidence>